<dbReference type="Pfam" id="PF01513">
    <property type="entry name" value="NAD_kinase"/>
    <property type="match status" value="1"/>
</dbReference>
<dbReference type="EC" id="2.7.1.23" evidence="2"/>
<dbReference type="InterPro" id="IPR017437">
    <property type="entry name" value="ATP-NAD_kinase_PpnK-typ_C"/>
</dbReference>
<evidence type="ECO:0000256" key="5">
    <source>
        <dbReference type="ARBA" id="ARBA00022857"/>
    </source>
</evidence>
<evidence type="ECO:0000256" key="6">
    <source>
        <dbReference type="ARBA" id="ARBA00023027"/>
    </source>
</evidence>
<dbReference type="Gene3D" id="2.60.200.30">
    <property type="entry name" value="Probable inorganic polyphosphate/atp-NAD kinase, domain 2"/>
    <property type="match status" value="1"/>
</dbReference>
<dbReference type="STRING" id="70415.A0A5S6QF94"/>
<keyword evidence="3" id="KW-0808">Transferase</keyword>
<name>A0A5S6QF94_TRIMR</name>
<keyword evidence="7" id="KW-1185">Reference proteome</keyword>
<evidence type="ECO:0000256" key="3">
    <source>
        <dbReference type="ARBA" id="ARBA00022679"/>
    </source>
</evidence>
<dbReference type="Proteomes" id="UP000046395">
    <property type="component" value="Unassembled WGS sequence"/>
</dbReference>
<dbReference type="AlphaFoldDB" id="A0A5S6QF94"/>
<sequence>MVQAVQSMTSSISAAAAATLAATSIRYLADASFISHRVLCVSCLSVVVISCHRCLGYLNTVWCPVVPVGRYAQRHSWKRLFARTRMAISSRRMPNVNCHKEQLDDVDSKPYFNPSRVLVLSKLTRLDFERRKSQKLEDEENDGVMIDGADCSKLWKQHNAHYSYLKRICQELSARNIEYKVVQRWDYNPEAIDWSDAVISAGGDGTYLLAASKIRERSKPLIGINTDPTSSEGYLCLMKKRSEEYLPDALNRLFTGDFTWTWRQRIRVTLSGKNAFADPVELYDQQLMYPEYRWSEHVREYEDVRLRSAGLSKFAAQPVIHSSCGPSGDILPSYERILPYLALNDVFIGESLSSRVSYYDLQVDDGTFTKQKSSGLTVCTGTGSTSWYFNINKLTDMCLKDLLKLVSDEFDVQIPYEDDSVVDKICKRFNDKLVFSPEDPRLAYAVRDPVFNATFPPFPSRGFSRKMVIQSRGYDAHLVIDGGMSYIFNHGTIAKLEINAQDALRTVIFR</sequence>
<dbReference type="Gene3D" id="3.40.50.10330">
    <property type="entry name" value="Probable inorganic polyphosphate/atp-NAD kinase, domain 1"/>
    <property type="match status" value="1"/>
</dbReference>
<keyword evidence="5" id="KW-0521">NADP</keyword>
<protein>
    <recommendedName>
        <fullName evidence="2">NAD(+) kinase</fullName>
        <ecNumber evidence="2">2.7.1.23</ecNumber>
    </recommendedName>
</protein>
<dbReference type="GO" id="GO:0005739">
    <property type="term" value="C:mitochondrion"/>
    <property type="evidence" value="ECO:0007669"/>
    <property type="project" value="TreeGrafter"/>
</dbReference>
<reference evidence="8" key="1">
    <citation type="submission" date="2019-12" db="UniProtKB">
        <authorList>
            <consortium name="WormBaseParasite"/>
        </authorList>
    </citation>
    <scope>IDENTIFICATION</scope>
</reference>
<dbReference type="PANTHER" id="PTHR13158:SF5">
    <property type="entry name" value="NAD KINASE 2, MITOCHONDRIAL"/>
    <property type="match status" value="1"/>
</dbReference>
<accession>A0A5S6QF94</accession>
<dbReference type="WBParaSite" id="TMUE_1000005859.1">
    <property type="protein sequence ID" value="TMUE_1000005859.1"/>
    <property type="gene ID" value="WBGene00292599"/>
</dbReference>
<dbReference type="GO" id="GO:0003951">
    <property type="term" value="F:NAD+ kinase activity"/>
    <property type="evidence" value="ECO:0007669"/>
    <property type="project" value="UniProtKB-EC"/>
</dbReference>
<dbReference type="GO" id="GO:0019674">
    <property type="term" value="P:NAD+ metabolic process"/>
    <property type="evidence" value="ECO:0007669"/>
    <property type="project" value="InterPro"/>
</dbReference>
<dbReference type="InterPro" id="IPR016064">
    <property type="entry name" value="NAD/diacylglycerol_kinase_sf"/>
</dbReference>
<organism evidence="7 8">
    <name type="scientific">Trichuris muris</name>
    <name type="common">Mouse whipworm</name>
    <dbReference type="NCBI Taxonomy" id="70415"/>
    <lineage>
        <taxon>Eukaryota</taxon>
        <taxon>Metazoa</taxon>
        <taxon>Ecdysozoa</taxon>
        <taxon>Nematoda</taxon>
        <taxon>Enoplea</taxon>
        <taxon>Dorylaimia</taxon>
        <taxon>Trichinellida</taxon>
        <taxon>Trichuridae</taxon>
        <taxon>Trichuris</taxon>
    </lineage>
</organism>
<dbReference type="InterPro" id="IPR002504">
    <property type="entry name" value="NADK"/>
</dbReference>
<proteinExistence type="inferred from homology"/>
<dbReference type="GO" id="GO:0006741">
    <property type="term" value="P:NADP+ biosynthetic process"/>
    <property type="evidence" value="ECO:0007669"/>
    <property type="project" value="InterPro"/>
</dbReference>
<keyword evidence="4" id="KW-0418">Kinase</keyword>
<evidence type="ECO:0000313" key="8">
    <source>
        <dbReference type="WBParaSite" id="TMUE_1000005859.1"/>
    </source>
</evidence>
<keyword evidence="6" id="KW-0520">NAD</keyword>
<evidence type="ECO:0000256" key="4">
    <source>
        <dbReference type="ARBA" id="ARBA00022777"/>
    </source>
</evidence>
<dbReference type="PANTHER" id="PTHR13158">
    <property type="match status" value="1"/>
</dbReference>
<dbReference type="SUPFAM" id="SSF111331">
    <property type="entry name" value="NAD kinase/diacylglycerol kinase-like"/>
    <property type="match status" value="1"/>
</dbReference>
<comment type="similarity">
    <text evidence="1">Belongs to the NAD kinase family.</text>
</comment>
<evidence type="ECO:0000313" key="7">
    <source>
        <dbReference type="Proteomes" id="UP000046395"/>
    </source>
</evidence>
<dbReference type="InterPro" id="IPR017438">
    <property type="entry name" value="ATP-NAD_kinase_N"/>
</dbReference>
<evidence type="ECO:0000256" key="1">
    <source>
        <dbReference type="ARBA" id="ARBA00010995"/>
    </source>
</evidence>
<evidence type="ECO:0000256" key="2">
    <source>
        <dbReference type="ARBA" id="ARBA00012120"/>
    </source>
</evidence>